<dbReference type="Gene3D" id="3.30.450.20">
    <property type="entry name" value="PAS domain"/>
    <property type="match status" value="2"/>
</dbReference>
<dbReference type="Pfam" id="PF08448">
    <property type="entry name" value="PAS_4"/>
    <property type="match status" value="1"/>
</dbReference>
<evidence type="ECO:0000313" key="7">
    <source>
        <dbReference type="EMBL" id="PIL42286.1"/>
    </source>
</evidence>
<evidence type="ECO:0000313" key="8">
    <source>
        <dbReference type="Proteomes" id="UP000230390"/>
    </source>
</evidence>
<dbReference type="InterPro" id="IPR035965">
    <property type="entry name" value="PAS-like_dom_sf"/>
</dbReference>
<dbReference type="OrthoDB" id="9813903at2"/>
<feature type="modified residue" description="4-aspartylphosphate" evidence="1">
    <location>
        <position position="65"/>
    </location>
</feature>
<reference evidence="7 8" key="1">
    <citation type="submission" date="2017-10" db="EMBL/GenBank/DDBJ databases">
        <title>Massilia psychrophilum sp. nov., a novel purple-pigmented bacterium isolated from Tianshan glacier, Xinjiang Municipality, China.</title>
        <authorList>
            <person name="Wang H."/>
        </authorList>
    </citation>
    <scope>NUCLEOTIDE SEQUENCE [LARGE SCALE GENOMIC DNA]</scope>
    <source>
        <strain evidence="7 8">JCM 30074</strain>
    </source>
</reference>
<dbReference type="InterPro" id="IPR052155">
    <property type="entry name" value="Biofilm_reg_signaling"/>
</dbReference>
<dbReference type="EMBL" id="PDOC01000030">
    <property type="protein sequence ID" value="PIL42286.1"/>
    <property type="molecule type" value="Genomic_DNA"/>
</dbReference>
<feature type="domain" description="PAS" evidence="3">
    <location>
        <begin position="267"/>
        <end position="319"/>
    </location>
</feature>
<dbReference type="Pfam" id="PF00563">
    <property type="entry name" value="EAL"/>
    <property type="match status" value="1"/>
</dbReference>
<dbReference type="NCBIfam" id="TIGR00254">
    <property type="entry name" value="GGDEF"/>
    <property type="match status" value="1"/>
</dbReference>
<organism evidence="7 8">
    <name type="scientific">Massilia eurypsychrophila</name>
    <dbReference type="NCBI Taxonomy" id="1485217"/>
    <lineage>
        <taxon>Bacteria</taxon>
        <taxon>Pseudomonadati</taxon>
        <taxon>Pseudomonadota</taxon>
        <taxon>Betaproteobacteria</taxon>
        <taxon>Burkholderiales</taxon>
        <taxon>Oxalobacteraceae</taxon>
        <taxon>Telluria group</taxon>
        <taxon>Massilia</taxon>
    </lineage>
</organism>
<dbReference type="PROSITE" id="PS50112">
    <property type="entry name" value="PAS"/>
    <property type="match status" value="1"/>
</dbReference>
<dbReference type="InterPro" id="IPR000160">
    <property type="entry name" value="GGDEF_dom"/>
</dbReference>
<dbReference type="SUPFAM" id="SSF55785">
    <property type="entry name" value="PYP-like sensor domain (PAS domain)"/>
    <property type="match status" value="2"/>
</dbReference>
<dbReference type="CDD" id="cd01948">
    <property type="entry name" value="EAL"/>
    <property type="match status" value="1"/>
</dbReference>
<evidence type="ECO:0000259" key="6">
    <source>
        <dbReference type="PROSITE" id="PS50887"/>
    </source>
</evidence>
<protein>
    <submittedName>
        <fullName evidence="7">Diguanylate cyclase</fullName>
    </submittedName>
</protein>
<dbReference type="InterPro" id="IPR013656">
    <property type="entry name" value="PAS_4"/>
</dbReference>
<evidence type="ECO:0000256" key="1">
    <source>
        <dbReference type="PROSITE-ProRule" id="PRU00169"/>
    </source>
</evidence>
<dbReference type="CDD" id="cd00130">
    <property type="entry name" value="PAS"/>
    <property type="match status" value="1"/>
</dbReference>
<proteinExistence type="predicted"/>
<evidence type="ECO:0000259" key="4">
    <source>
        <dbReference type="PROSITE" id="PS50113"/>
    </source>
</evidence>
<dbReference type="InterPro" id="IPR043128">
    <property type="entry name" value="Rev_trsase/Diguanyl_cyclase"/>
</dbReference>
<dbReference type="PANTHER" id="PTHR44757:SF2">
    <property type="entry name" value="BIOFILM ARCHITECTURE MAINTENANCE PROTEIN MBAA"/>
    <property type="match status" value="1"/>
</dbReference>
<dbReference type="InterPro" id="IPR029787">
    <property type="entry name" value="Nucleotide_cyclase"/>
</dbReference>
<dbReference type="PROSITE" id="PS50887">
    <property type="entry name" value="GGDEF"/>
    <property type="match status" value="1"/>
</dbReference>
<dbReference type="SMART" id="SM00091">
    <property type="entry name" value="PAS"/>
    <property type="match status" value="2"/>
</dbReference>
<dbReference type="GO" id="GO:0000160">
    <property type="term" value="P:phosphorelay signal transduction system"/>
    <property type="evidence" value="ECO:0007669"/>
    <property type="project" value="InterPro"/>
</dbReference>
<dbReference type="InterPro" id="IPR013767">
    <property type="entry name" value="PAS_fold"/>
</dbReference>
<dbReference type="SUPFAM" id="SSF55073">
    <property type="entry name" value="Nucleotide cyclase"/>
    <property type="match status" value="1"/>
</dbReference>
<dbReference type="Gene3D" id="3.40.50.2300">
    <property type="match status" value="1"/>
</dbReference>
<feature type="domain" description="GGDEF" evidence="6">
    <location>
        <begin position="429"/>
        <end position="562"/>
    </location>
</feature>
<dbReference type="SUPFAM" id="SSF52172">
    <property type="entry name" value="CheY-like"/>
    <property type="match status" value="1"/>
</dbReference>
<dbReference type="Pfam" id="PF00989">
    <property type="entry name" value="PAS"/>
    <property type="match status" value="1"/>
</dbReference>
<dbReference type="SUPFAM" id="SSF141868">
    <property type="entry name" value="EAL domain-like"/>
    <property type="match status" value="1"/>
</dbReference>
<sequence length="828" mass="89661">MDTAVSTSQHGGPVEPLILIVDDVAANITLLGKAVAGLAQVVFATDGISALELAFSRAPDVILLDIEMPGMDGYAVCKALKASPRTAGCAVIFVTGHDSAEHELASLNEGAVDFVQKPFNLAVVRARVRTHLELRARTRQLRLARHDLMDLVHSLPAFVAFWDAAFVNRFSNDRDGRWFGVAASAMRLRPLAEVVGPGNAALIAAHAASLEDGGETTFEMQVLHQAQRRYCHAALVCRMREGGRHGYLLLLTDVSARKLAELALGEEKEKFRVTLNSIGDAVIATDGDARVTFINPVAELMTGFHAGEALGLAIETVMPLCNGASGEPSVNPIRIALRENRIVGMAFDSQLIGRAGRRYAVEDSAAPILDAGGKRSGAIIVFHDVSEARAMAFKMTHLAQHDALTDLPNRVLLRDRTSQALEQAGRSGQRVALLLLDLDNFKAINSAIGHSIGDALLKQLADRLRMFLRVSDTISRQGGDEFVILIPALDEVAYADRVARQLLALVATPLYHDGVRYDVTASIGLSLYPDDCSEQEEMYRHADAAMYKAKQDGKNRYHFFASEIEEILLARNALDRDLRIALDESEFAVAYQPKVDARSGRIVGLEALLRWCRADGVQVSPADFIPLAEETGMIVQIGSFVLDQVCRDLVELTAAGCAMRISMNISGKEFQEEGFATRIAAALDAGGIAPALLELEITEGTLMGDIERSRANLLQLKRTGVSISIDDFGTGYSSLSYLKNFPIDVLKIDQSFVRDMLSNTQDASIISAIIHLANSLQIALVAEGVEQEGQAAALAAMGCSTMQGYLYARPMPLTLLWPLLKAGRVPAR</sequence>
<gene>
    <name evidence="7" type="ORF">CR105_25135</name>
</gene>
<dbReference type="Gene3D" id="3.20.20.450">
    <property type="entry name" value="EAL domain"/>
    <property type="match status" value="1"/>
</dbReference>
<dbReference type="PANTHER" id="PTHR44757">
    <property type="entry name" value="DIGUANYLATE CYCLASE DGCP"/>
    <property type="match status" value="1"/>
</dbReference>
<dbReference type="AlphaFoldDB" id="A0A2G8T898"/>
<feature type="domain" description="EAL" evidence="5">
    <location>
        <begin position="571"/>
        <end position="824"/>
    </location>
</feature>
<accession>A0A2G8T898</accession>
<dbReference type="PROSITE" id="PS50110">
    <property type="entry name" value="RESPONSE_REGULATORY"/>
    <property type="match status" value="1"/>
</dbReference>
<feature type="domain" description="Response regulatory" evidence="2">
    <location>
        <begin position="17"/>
        <end position="132"/>
    </location>
</feature>
<dbReference type="InterPro" id="IPR035919">
    <property type="entry name" value="EAL_sf"/>
</dbReference>
<dbReference type="InterPro" id="IPR000700">
    <property type="entry name" value="PAS-assoc_C"/>
</dbReference>
<comment type="caution">
    <text evidence="7">The sequence shown here is derived from an EMBL/GenBank/DDBJ whole genome shotgun (WGS) entry which is preliminary data.</text>
</comment>
<dbReference type="RefSeq" id="WP_099793371.1">
    <property type="nucleotide sequence ID" value="NZ_JBHLYV010000089.1"/>
</dbReference>
<dbReference type="GO" id="GO:0006355">
    <property type="term" value="P:regulation of DNA-templated transcription"/>
    <property type="evidence" value="ECO:0007669"/>
    <property type="project" value="InterPro"/>
</dbReference>
<dbReference type="InterPro" id="IPR011006">
    <property type="entry name" value="CheY-like_superfamily"/>
</dbReference>
<dbReference type="NCBIfam" id="TIGR00229">
    <property type="entry name" value="sensory_box"/>
    <property type="match status" value="1"/>
</dbReference>
<dbReference type="CDD" id="cd01949">
    <property type="entry name" value="GGDEF"/>
    <property type="match status" value="1"/>
</dbReference>
<dbReference type="SMART" id="SM00052">
    <property type="entry name" value="EAL"/>
    <property type="match status" value="1"/>
</dbReference>
<dbReference type="Pfam" id="PF00990">
    <property type="entry name" value="GGDEF"/>
    <property type="match status" value="1"/>
</dbReference>
<dbReference type="Proteomes" id="UP000230390">
    <property type="component" value="Unassembled WGS sequence"/>
</dbReference>
<dbReference type="SMART" id="SM00448">
    <property type="entry name" value="REC"/>
    <property type="match status" value="1"/>
</dbReference>
<dbReference type="Pfam" id="PF00072">
    <property type="entry name" value="Response_reg"/>
    <property type="match status" value="1"/>
</dbReference>
<evidence type="ECO:0000259" key="3">
    <source>
        <dbReference type="PROSITE" id="PS50112"/>
    </source>
</evidence>
<dbReference type="SMART" id="SM00267">
    <property type="entry name" value="GGDEF"/>
    <property type="match status" value="1"/>
</dbReference>
<name>A0A2G8T898_9BURK</name>
<dbReference type="InterPro" id="IPR001633">
    <property type="entry name" value="EAL_dom"/>
</dbReference>
<evidence type="ECO:0000259" key="5">
    <source>
        <dbReference type="PROSITE" id="PS50883"/>
    </source>
</evidence>
<dbReference type="PROSITE" id="PS50113">
    <property type="entry name" value="PAC"/>
    <property type="match status" value="1"/>
</dbReference>
<dbReference type="InterPro" id="IPR001789">
    <property type="entry name" value="Sig_transdc_resp-reg_receiver"/>
</dbReference>
<evidence type="ECO:0000259" key="2">
    <source>
        <dbReference type="PROSITE" id="PS50110"/>
    </source>
</evidence>
<dbReference type="Gene3D" id="3.30.70.270">
    <property type="match status" value="1"/>
</dbReference>
<dbReference type="InterPro" id="IPR000014">
    <property type="entry name" value="PAS"/>
</dbReference>
<keyword evidence="8" id="KW-1185">Reference proteome</keyword>
<dbReference type="PROSITE" id="PS50883">
    <property type="entry name" value="EAL"/>
    <property type="match status" value="1"/>
</dbReference>
<keyword evidence="1" id="KW-0597">Phosphoprotein</keyword>
<feature type="domain" description="PAC" evidence="4">
    <location>
        <begin position="345"/>
        <end position="397"/>
    </location>
</feature>